<keyword evidence="2" id="KW-1185">Reference proteome</keyword>
<dbReference type="RefSeq" id="WP_116039892.1">
    <property type="nucleotide sequence ID" value="NZ_QRDX01000002.1"/>
</dbReference>
<protein>
    <submittedName>
        <fullName evidence="1">Uncharacterized protein DUF4251</fullName>
    </submittedName>
</protein>
<evidence type="ECO:0000313" key="2">
    <source>
        <dbReference type="Proteomes" id="UP000256629"/>
    </source>
</evidence>
<name>A0A3D9HIY3_9FLAO</name>
<dbReference type="OrthoDB" id="1448121at2"/>
<dbReference type="Proteomes" id="UP000256629">
    <property type="component" value="Unassembled WGS sequence"/>
</dbReference>
<gene>
    <name evidence="1" type="ORF">DFQ02_102243</name>
</gene>
<dbReference type="InterPro" id="IPR025347">
    <property type="entry name" value="DUF4251"/>
</dbReference>
<sequence>MMLRIVWVLVFSIIVISCSSRKQLNNTEALEKMHTVLKMDTINIEAQWANPLNAYMIANLGLLPFDSTGGNISLIGNANYFKIISDSVSVYLPYYGEWRFAPPYGTSETGISFNGKPEVFEQTFNKKKNKYEYYFELKNSAEVYQINLTVFPSLKTDIHVNSNLRSYIGYRGEVTVE</sequence>
<proteinExistence type="predicted"/>
<dbReference type="EMBL" id="QRDX01000002">
    <property type="protein sequence ID" value="RED49469.1"/>
    <property type="molecule type" value="Genomic_DNA"/>
</dbReference>
<dbReference type="AlphaFoldDB" id="A0A3D9HIY3"/>
<reference evidence="1 2" key="1">
    <citation type="submission" date="2018-07" db="EMBL/GenBank/DDBJ databases">
        <title>Genomic Encyclopedia of Type Strains, Phase III (KMG-III): the genomes of soil and plant-associated and newly described type strains.</title>
        <authorList>
            <person name="Whitman W."/>
        </authorList>
    </citation>
    <scope>NUCLEOTIDE SEQUENCE [LARGE SCALE GENOMIC DNA]</scope>
    <source>
        <strain evidence="1 2">CECT 8487</strain>
    </source>
</reference>
<comment type="caution">
    <text evidence="1">The sequence shown here is derived from an EMBL/GenBank/DDBJ whole genome shotgun (WGS) entry which is preliminary data.</text>
</comment>
<organism evidence="1 2">
    <name type="scientific">Seonamhaeicola aphaedonensis</name>
    <dbReference type="NCBI Taxonomy" id="1461338"/>
    <lineage>
        <taxon>Bacteria</taxon>
        <taxon>Pseudomonadati</taxon>
        <taxon>Bacteroidota</taxon>
        <taxon>Flavobacteriia</taxon>
        <taxon>Flavobacteriales</taxon>
        <taxon>Flavobacteriaceae</taxon>
    </lineage>
</organism>
<dbReference type="PROSITE" id="PS51257">
    <property type="entry name" value="PROKAR_LIPOPROTEIN"/>
    <property type="match status" value="1"/>
</dbReference>
<dbReference type="Gene3D" id="2.40.128.410">
    <property type="match status" value="1"/>
</dbReference>
<evidence type="ECO:0000313" key="1">
    <source>
        <dbReference type="EMBL" id="RED49469.1"/>
    </source>
</evidence>
<accession>A0A3D9HIY3</accession>
<dbReference type="Pfam" id="PF14059">
    <property type="entry name" value="DUF4251"/>
    <property type="match status" value="1"/>
</dbReference>